<proteinExistence type="predicted"/>
<dbReference type="Proteomes" id="UP000381378">
    <property type="component" value="Unassembled WGS sequence"/>
</dbReference>
<dbReference type="AlphaFoldDB" id="A0A5E7UG46"/>
<sequence>MLLLYVEHTEGLLSAVLVKDIKRLHLPSKNADGLMAIRLYPGTRYGYCDCHKHGKSYGATLAPVSQIFTRLSQCHHGGSMRMDWDPLLDHLWAFASSDPHVLCTKIRSCLEGHSSEGLLGAISLLITQGQNEAARRLLNEFLRNHQAADDIQHKLVLILGLQMHQTTAGLSTKGKPGGNEALLKDVNSLVASGQLDAAESLLQESIDRFEEPGDLVLLSRVYRLQGRATESAKAEQRGLMLKRQKQAFVETISAKSIHDDLPTLSDLAFLDDSTSLLAALDGSTASPRNTLTLAVKKSLNFIEQPSSQYLPLTDHPSWEKPSQSTSSEHAGCIDNSIPGDGPNTPSDAAEGVLGDVEEKDEATTHATPKNVLKLARARNTTGPSIGITTVKIVNRSARSLHNIQSPVSARSEPADGSSLESTRTIAPSVSPLTFQIPDYLEDEKDEDDCHESSGLDLITWIAPVIFELGEPEDDYDIDHGLHSLSFIELETEYESEILSVVDDFRDVDDDYDYAAYAFDPDEVFDGEDEVAYEDTHDYPERISREDRALQKAAELIGNANWPLSTLRLVQQIFVMSGWGATRLALEREIDKGLVPQELILASHIKVLWAENDIYWISFDKTGSSRLSHQVLSWPTALLIVRSYELLPQVEELEVFLEGLFAAWYENDVLRRAFRAFARYLWFRFSNLHGCLPANQHFDFCDPRSLPAEEYSDLGLCDVLEIEKTAILRSYGVFVSKHPQEPSCYFSDKPPLVVEPPPLNAKKSKKKIEEAECLEDVESEDEITDEDDDCTAAEFSSASLAPVYALTIDQPASGIELLGKGSAHEAP</sequence>
<accession>A0A5E7UG46</accession>
<name>A0A5E7UG46_PSEFL</name>
<gene>
    <name evidence="2" type="ORF">PS928_03584</name>
</gene>
<evidence type="ECO:0000313" key="2">
    <source>
        <dbReference type="EMBL" id="VVQ10123.1"/>
    </source>
</evidence>
<feature type="region of interest" description="Disordered" evidence="1">
    <location>
        <begin position="404"/>
        <end position="423"/>
    </location>
</feature>
<evidence type="ECO:0000313" key="3">
    <source>
        <dbReference type="Proteomes" id="UP000381378"/>
    </source>
</evidence>
<dbReference type="EMBL" id="CABVJF010000013">
    <property type="protein sequence ID" value="VVQ10123.1"/>
    <property type="molecule type" value="Genomic_DNA"/>
</dbReference>
<organism evidence="2 3">
    <name type="scientific">Pseudomonas fluorescens</name>
    <dbReference type="NCBI Taxonomy" id="294"/>
    <lineage>
        <taxon>Bacteria</taxon>
        <taxon>Pseudomonadati</taxon>
        <taxon>Pseudomonadota</taxon>
        <taxon>Gammaproteobacteria</taxon>
        <taxon>Pseudomonadales</taxon>
        <taxon>Pseudomonadaceae</taxon>
        <taxon>Pseudomonas</taxon>
    </lineage>
</organism>
<protein>
    <submittedName>
        <fullName evidence="2">Uncharacterized protein</fullName>
    </submittedName>
</protein>
<evidence type="ECO:0000256" key="1">
    <source>
        <dbReference type="SAM" id="MobiDB-lite"/>
    </source>
</evidence>
<feature type="region of interest" description="Disordered" evidence="1">
    <location>
        <begin position="310"/>
        <end position="350"/>
    </location>
</feature>
<reference evidence="2 3" key="1">
    <citation type="submission" date="2019-09" db="EMBL/GenBank/DDBJ databases">
        <authorList>
            <person name="Chandra G."/>
            <person name="Truman W A."/>
        </authorList>
    </citation>
    <scope>NUCLEOTIDE SEQUENCE [LARGE SCALE GENOMIC DNA]</scope>
    <source>
        <strain evidence="2">PS928</strain>
    </source>
</reference>